<dbReference type="InterPro" id="IPR008920">
    <property type="entry name" value="TF_FadR/GntR_C"/>
</dbReference>
<keyword evidence="3" id="KW-0804">Transcription</keyword>
<proteinExistence type="predicted"/>
<dbReference type="SUPFAM" id="SSF46785">
    <property type="entry name" value="Winged helix' DNA-binding domain"/>
    <property type="match status" value="1"/>
</dbReference>
<keyword evidence="6" id="KW-1185">Reference proteome</keyword>
<accession>A0ABN0UUN0</accession>
<dbReference type="RefSeq" id="WP_343939884.1">
    <property type="nucleotide sequence ID" value="NZ_BAAABU010000032.1"/>
</dbReference>
<dbReference type="SMART" id="SM00345">
    <property type="entry name" value="HTH_GNTR"/>
    <property type="match status" value="1"/>
</dbReference>
<evidence type="ECO:0000259" key="4">
    <source>
        <dbReference type="PROSITE" id="PS50949"/>
    </source>
</evidence>
<dbReference type="EMBL" id="BAAABU010000032">
    <property type="protein sequence ID" value="GAA0262046.1"/>
    <property type="molecule type" value="Genomic_DNA"/>
</dbReference>
<evidence type="ECO:0000256" key="3">
    <source>
        <dbReference type="ARBA" id="ARBA00023163"/>
    </source>
</evidence>
<dbReference type="PROSITE" id="PS50949">
    <property type="entry name" value="HTH_GNTR"/>
    <property type="match status" value="1"/>
</dbReference>
<name>A0ABN0UUN0_9PSEU</name>
<organism evidence="5 6">
    <name type="scientific">Saccharothrix mutabilis subsp. mutabilis</name>
    <dbReference type="NCBI Taxonomy" id="66855"/>
    <lineage>
        <taxon>Bacteria</taxon>
        <taxon>Bacillati</taxon>
        <taxon>Actinomycetota</taxon>
        <taxon>Actinomycetes</taxon>
        <taxon>Pseudonocardiales</taxon>
        <taxon>Pseudonocardiaceae</taxon>
        <taxon>Saccharothrix</taxon>
    </lineage>
</organism>
<dbReference type="SUPFAM" id="SSF48008">
    <property type="entry name" value="GntR ligand-binding domain-like"/>
    <property type="match status" value="1"/>
</dbReference>
<evidence type="ECO:0000256" key="1">
    <source>
        <dbReference type="ARBA" id="ARBA00023015"/>
    </source>
</evidence>
<dbReference type="Pfam" id="PF07729">
    <property type="entry name" value="FCD"/>
    <property type="match status" value="1"/>
</dbReference>
<dbReference type="Proteomes" id="UP001500416">
    <property type="component" value="Unassembled WGS sequence"/>
</dbReference>
<sequence>MMYDGGPPRSRTEFVVNAIRAGIVSGEFEPGRPLVEAELAAGFGVSKTPVREALKLLGGSGLVTISDYKGVSVREVDVELVRSVYDVRALLEPEALRRVVERAANEDEGARRGLERARLALDEAASADGGGARSLANREFHRALYVGCGNPLLVEVLDGLSDRTALISRVGWDQEDTWAAEAEEHRAILDAAERGLAMSAAGLLKEHIERFARTFEERCGGR</sequence>
<keyword evidence="2" id="KW-0238">DNA-binding</keyword>
<comment type="caution">
    <text evidence="5">The sequence shown here is derived from an EMBL/GenBank/DDBJ whole genome shotgun (WGS) entry which is preliminary data.</text>
</comment>
<dbReference type="PANTHER" id="PTHR43537:SF24">
    <property type="entry name" value="GLUCONATE OPERON TRANSCRIPTIONAL REPRESSOR"/>
    <property type="match status" value="1"/>
</dbReference>
<dbReference type="InterPro" id="IPR011711">
    <property type="entry name" value="GntR_C"/>
</dbReference>
<evidence type="ECO:0000313" key="5">
    <source>
        <dbReference type="EMBL" id="GAA0262046.1"/>
    </source>
</evidence>
<reference evidence="5 6" key="1">
    <citation type="journal article" date="2019" name="Int. J. Syst. Evol. Microbiol.">
        <title>The Global Catalogue of Microorganisms (GCM) 10K type strain sequencing project: providing services to taxonomists for standard genome sequencing and annotation.</title>
        <authorList>
            <consortium name="The Broad Institute Genomics Platform"/>
            <consortium name="The Broad Institute Genome Sequencing Center for Infectious Disease"/>
            <person name="Wu L."/>
            <person name="Ma J."/>
        </authorList>
    </citation>
    <scope>NUCLEOTIDE SEQUENCE [LARGE SCALE GENOMIC DNA]</scope>
    <source>
        <strain evidence="5 6">JCM 3380</strain>
    </source>
</reference>
<keyword evidence="1" id="KW-0805">Transcription regulation</keyword>
<evidence type="ECO:0000313" key="6">
    <source>
        <dbReference type="Proteomes" id="UP001500416"/>
    </source>
</evidence>
<dbReference type="InterPro" id="IPR036388">
    <property type="entry name" value="WH-like_DNA-bd_sf"/>
</dbReference>
<dbReference type="InterPro" id="IPR036390">
    <property type="entry name" value="WH_DNA-bd_sf"/>
</dbReference>
<dbReference type="Gene3D" id="1.20.120.530">
    <property type="entry name" value="GntR ligand-binding domain-like"/>
    <property type="match status" value="1"/>
</dbReference>
<gene>
    <name evidence="5" type="ORF">GCM10010492_73860</name>
</gene>
<dbReference type="Pfam" id="PF00392">
    <property type="entry name" value="GntR"/>
    <property type="match status" value="1"/>
</dbReference>
<dbReference type="PANTHER" id="PTHR43537">
    <property type="entry name" value="TRANSCRIPTIONAL REGULATOR, GNTR FAMILY"/>
    <property type="match status" value="1"/>
</dbReference>
<evidence type="ECO:0000256" key="2">
    <source>
        <dbReference type="ARBA" id="ARBA00023125"/>
    </source>
</evidence>
<dbReference type="SMART" id="SM00895">
    <property type="entry name" value="FCD"/>
    <property type="match status" value="1"/>
</dbReference>
<dbReference type="InterPro" id="IPR000524">
    <property type="entry name" value="Tscrpt_reg_HTH_GntR"/>
</dbReference>
<dbReference type="Gene3D" id="1.10.10.10">
    <property type="entry name" value="Winged helix-like DNA-binding domain superfamily/Winged helix DNA-binding domain"/>
    <property type="match status" value="1"/>
</dbReference>
<feature type="domain" description="HTH gntR-type" evidence="4">
    <location>
        <begin position="9"/>
        <end position="76"/>
    </location>
</feature>
<protein>
    <submittedName>
        <fullName evidence="5">GntR family transcriptional regulator</fullName>
    </submittedName>
</protein>